<protein>
    <submittedName>
        <fullName evidence="2">N-acetyltransferase</fullName>
    </submittedName>
</protein>
<feature type="domain" description="N-acetyltransferase" evidence="1">
    <location>
        <begin position="3"/>
        <end position="157"/>
    </location>
</feature>
<keyword evidence="2" id="KW-0808">Transferase</keyword>
<name>A0A4P7B537_ACIHA</name>
<dbReference type="PROSITE" id="PS51186">
    <property type="entry name" value="GNAT"/>
    <property type="match status" value="1"/>
</dbReference>
<dbReference type="Gene3D" id="3.40.630.30">
    <property type="match status" value="1"/>
</dbReference>
<dbReference type="InterPro" id="IPR000182">
    <property type="entry name" value="GNAT_dom"/>
</dbReference>
<dbReference type="Pfam" id="PF13302">
    <property type="entry name" value="Acetyltransf_3"/>
    <property type="match status" value="1"/>
</dbReference>
<evidence type="ECO:0000313" key="3">
    <source>
        <dbReference type="Proteomes" id="UP000294395"/>
    </source>
</evidence>
<dbReference type="Proteomes" id="UP000294395">
    <property type="component" value="Chromosome"/>
</dbReference>
<sequence length="157" mass="18478">MSIHFERLSHIDIKDIIEINTNERVLEQMSLAQDIVFDHQQCIAWVKAKEKHWDEYGYGIWAFLLGDNFVGWGGLQFENGDPDLALVLHPRYWGLGKKIFKQIVNIAFNEYKFNSITILLPPSRNKLKAIYLLGFKFDGEVTIDNQLFIRYRLYKPN</sequence>
<dbReference type="EMBL" id="CP038009">
    <property type="protein sequence ID" value="QBQ16635.1"/>
    <property type="molecule type" value="Genomic_DNA"/>
</dbReference>
<reference evidence="2 3" key="1">
    <citation type="submission" date="2019-03" db="EMBL/GenBank/DDBJ databases">
        <title>Complete genome sequence of two outbreak-associated Acinetobacter haemolyticus strains.</title>
        <authorList>
            <person name="Bai L."/>
            <person name="Zhang S.-C."/>
            <person name="Deng Y."/>
            <person name="Song C.-C."/>
            <person name="Kang G.-B."/>
            <person name="Dong Y."/>
            <person name="Wang Y."/>
            <person name="Gao F."/>
            <person name="Huang H."/>
        </authorList>
    </citation>
    <scope>NUCLEOTIDE SEQUENCE [LARGE SCALE GENOMIC DNA]</scope>
    <source>
        <strain evidence="2 3">TJR01</strain>
    </source>
</reference>
<evidence type="ECO:0000313" key="2">
    <source>
        <dbReference type="EMBL" id="QBQ16635.1"/>
    </source>
</evidence>
<accession>A0A4P7B537</accession>
<dbReference type="RefSeq" id="WP_134252630.1">
    <property type="nucleotide sequence ID" value="NZ_CP038009.1"/>
</dbReference>
<dbReference type="GO" id="GO:0016747">
    <property type="term" value="F:acyltransferase activity, transferring groups other than amino-acyl groups"/>
    <property type="evidence" value="ECO:0007669"/>
    <property type="project" value="InterPro"/>
</dbReference>
<dbReference type="AlphaFoldDB" id="A0A4P7B537"/>
<proteinExistence type="predicted"/>
<dbReference type="InterPro" id="IPR016181">
    <property type="entry name" value="Acyl_CoA_acyltransferase"/>
</dbReference>
<organism evidence="2 3">
    <name type="scientific">Acinetobacter haemolyticus</name>
    <dbReference type="NCBI Taxonomy" id="29430"/>
    <lineage>
        <taxon>Bacteria</taxon>
        <taxon>Pseudomonadati</taxon>
        <taxon>Pseudomonadota</taxon>
        <taxon>Gammaproteobacteria</taxon>
        <taxon>Moraxellales</taxon>
        <taxon>Moraxellaceae</taxon>
        <taxon>Acinetobacter</taxon>
    </lineage>
</organism>
<dbReference type="SUPFAM" id="SSF55729">
    <property type="entry name" value="Acyl-CoA N-acyltransferases (Nat)"/>
    <property type="match status" value="1"/>
</dbReference>
<gene>
    <name evidence="2" type="ORF">AHTJR_10235</name>
</gene>
<evidence type="ECO:0000259" key="1">
    <source>
        <dbReference type="PROSITE" id="PS51186"/>
    </source>
</evidence>